<name>A0A381QJB5_9ZZZZ</name>
<accession>A0A381QJB5</accession>
<evidence type="ECO:0000313" key="1">
    <source>
        <dbReference type="EMBL" id="SUZ78509.1"/>
    </source>
</evidence>
<protein>
    <submittedName>
        <fullName evidence="1">Uncharacterized protein</fullName>
    </submittedName>
</protein>
<dbReference type="EMBL" id="UINC01001356">
    <property type="protein sequence ID" value="SUZ78509.1"/>
    <property type="molecule type" value="Genomic_DNA"/>
</dbReference>
<dbReference type="AlphaFoldDB" id="A0A381QJB5"/>
<sequence>MHEIYLREWTAGNFVSLPSQYPTPSGSPMWDIDRTSTSVGVIPSATPKVCFSKHELGFGSQLSVPPNRNAGDRR</sequence>
<reference evidence="1" key="1">
    <citation type="submission" date="2018-05" db="EMBL/GenBank/DDBJ databases">
        <authorList>
            <person name="Lanie J.A."/>
            <person name="Ng W.-L."/>
            <person name="Kazmierczak K.M."/>
            <person name="Andrzejewski T.M."/>
            <person name="Davidsen T.M."/>
            <person name="Wayne K.J."/>
            <person name="Tettelin H."/>
            <person name="Glass J.I."/>
            <person name="Rusch D."/>
            <person name="Podicherti R."/>
            <person name="Tsui H.-C.T."/>
            <person name="Winkler M.E."/>
        </authorList>
    </citation>
    <scope>NUCLEOTIDE SEQUENCE</scope>
</reference>
<organism evidence="1">
    <name type="scientific">marine metagenome</name>
    <dbReference type="NCBI Taxonomy" id="408172"/>
    <lineage>
        <taxon>unclassified sequences</taxon>
        <taxon>metagenomes</taxon>
        <taxon>ecological metagenomes</taxon>
    </lineage>
</organism>
<gene>
    <name evidence="1" type="ORF">METZ01_LOCUS31363</name>
</gene>
<feature type="non-terminal residue" evidence="1">
    <location>
        <position position="74"/>
    </location>
</feature>
<proteinExistence type="predicted"/>